<evidence type="ECO:0000313" key="1">
    <source>
        <dbReference type="EMBL" id="QXJ25150.1"/>
    </source>
</evidence>
<keyword evidence="2" id="KW-1185">Reference proteome</keyword>
<accession>A0ABX8R225</accession>
<proteinExistence type="predicted"/>
<evidence type="ECO:0008006" key="3">
    <source>
        <dbReference type="Google" id="ProtNLM"/>
    </source>
</evidence>
<gene>
    <name evidence="1" type="ORF">AGRA3207_006601</name>
</gene>
<evidence type="ECO:0000313" key="2">
    <source>
        <dbReference type="Proteomes" id="UP001049518"/>
    </source>
</evidence>
<dbReference type="Proteomes" id="UP001049518">
    <property type="component" value="Chromosome"/>
</dbReference>
<reference evidence="1" key="1">
    <citation type="submission" date="2020-07" db="EMBL/GenBank/DDBJ databases">
        <authorList>
            <person name="Tarantini F.S."/>
            <person name="Hong K.W."/>
            <person name="Chan K.G."/>
        </authorList>
    </citation>
    <scope>NUCLEOTIDE SEQUENCE</scope>
    <source>
        <strain evidence="1">32-07</strain>
    </source>
</reference>
<dbReference type="RefSeq" id="WP_231331057.1">
    <property type="nucleotide sequence ID" value="NZ_CP059572.1"/>
</dbReference>
<name>A0ABX8R225_9ACTN</name>
<protein>
    <recommendedName>
        <fullName evidence="3">Spheroidene monooxygenase</fullName>
    </recommendedName>
</protein>
<dbReference type="EMBL" id="CP059572">
    <property type="protein sequence ID" value="QXJ25150.1"/>
    <property type="molecule type" value="Genomic_DNA"/>
</dbReference>
<sequence length="234" mass="25866">MGRQPLSCPFFFAVGLDTRPGETAEETRAFAGFYDTVHLAEVVERNDGFVSAARYELTDPPAGTAPVPYWLAVYGIEDEDAARRFLARVRGPAEGRVTYSPGPPAWTRATTVWRMIWRNTGSTGPDDLVPGRIAMIGMDPAPGATDAEVAEFDDFYTRTHLPEIVSGFGYDRGTRFRLWHEFTHPAPGCPRYNAVYEAEDAEPAGSPSGAALTPGPRAWEGRRVHWRAKYRRAG</sequence>
<organism evidence="1 2">
    <name type="scientific">Actinomadura graeca</name>
    <dbReference type="NCBI Taxonomy" id="2750812"/>
    <lineage>
        <taxon>Bacteria</taxon>
        <taxon>Bacillati</taxon>
        <taxon>Actinomycetota</taxon>
        <taxon>Actinomycetes</taxon>
        <taxon>Streptosporangiales</taxon>
        <taxon>Thermomonosporaceae</taxon>
        <taxon>Actinomadura</taxon>
    </lineage>
</organism>